<sequence>MRSACGSTWWGSSVRRHLAGSSSGGPSRDKLLAALAARGVSVLSYIPDASLLVAGRPEDVEEVAEETGAETAEYGPEHRIAPEWAPLAQGPGHAARASAAPWGDVGADAVGEMHGRRLLVELLWRVRGGAPGAGAGSAPAAPADAAAPAGSTPLLARMAVFDPRVVLGGAGLEAARRRMRRQLGEGEVQEDAPLPPLYEVSVDLLPGLRRAALVAAEKEWPEALAKAANAAAKGRGRSIGECLPLVVAPASEGAGDGTCSDCWLRVYACGQHLASAVFWLASQPSVKWVAPGLRITRRNVLSSILAQTGDLTLAQYLNPIGPPSEEASRRPYRAAGLDGSGEVVGIGDTGFDLDSCYFADPRVNGSYIRGLLQSAGPGRALRTTEHRKIAQYYVVSGALPGDDPVAEQSGGHGTHTSGSVAGAVLSGSDPYGPYNTDAATGAAPRARLSMVDMFIAPSATISAPYMSPPQPVDTAYLPLHTAVGARVLSDSWGASFNGYDRIAQGFDRFLWSNPDVVSFLAAGNNGPDALIPGGTVGTPATAKSPLAVGEGMRYPGELRSGVRLPVVRGHLPGSVGAEEWRLALNPRENGGRVSLKDALVYGQRVPLLLAQPPNACGQLANPQALRGAVALVTRGGGSGGGVDSGNCSLAEAAGAVAAAGAAGVVVVYGVPGPADSVPELPLPRALPVGIITKGLGEWLLGNLTAGLSLSVTAENVPASVNAVMYTSSYGPVADGRIKPDIIAPGTDIVSAGAGGVITAGAATCSSAQKTLSGTSMATPQAAGHAALIRQYFRNGFYPTGRPSNTTAFNASGILLKGGFAMSLGVAMGPGPDGFQGWGRLSLSGALPLPGWTDPRVSLQLADRGELAETGQEISLVGLSATGTGPVTVVVTWYDYPADLNAAVQLVNDLDLYVTVAPANASNGSTTTVVANNPEGAVFPSPDRVNTVERVVLSAPPAGAMITITVRAARIASSLLSVPDARLPQRFAVAVVGHISGTLVTRLNPDWVAQQPQAQYRSVALI</sequence>
<evidence type="ECO:0000256" key="2">
    <source>
        <dbReference type="ARBA" id="ARBA00022670"/>
    </source>
</evidence>
<dbReference type="PANTHER" id="PTHR43399:SF4">
    <property type="entry name" value="CELL WALL-ASSOCIATED PROTEASE"/>
    <property type="match status" value="1"/>
</dbReference>
<keyword evidence="3 6" id="KW-0378">Hydrolase</keyword>
<dbReference type="Proteomes" id="UP000075714">
    <property type="component" value="Unassembled WGS sequence"/>
</dbReference>
<dbReference type="InterPro" id="IPR051048">
    <property type="entry name" value="Peptidase_S8/S53_subtilisin"/>
</dbReference>
<evidence type="ECO:0000259" key="8">
    <source>
        <dbReference type="Pfam" id="PF00082"/>
    </source>
</evidence>
<keyword evidence="11" id="KW-1185">Reference proteome</keyword>
<feature type="active site" description="Charge relay system" evidence="5 6">
    <location>
        <position position="775"/>
    </location>
</feature>
<keyword evidence="4 6" id="KW-0720">Serine protease</keyword>
<comment type="similarity">
    <text evidence="1 6">Belongs to the peptidase S8 family.</text>
</comment>
<dbReference type="AlphaFoldDB" id="A0A150G9G6"/>
<dbReference type="InterPro" id="IPR034058">
    <property type="entry name" value="TagA/B/C/D_pept_dom"/>
</dbReference>
<feature type="domain" description="PA" evidence="9">
    <location>
        <begin position="606"/>
        <end position="699"/>
    </location>
</feature>
<evidence type="ECO:0000313" key="11">
    <source>
        <dbReference type="Proteomes" id="UP000075714"/>
    </source>
</evidence>
<dbReference type="InterPro" id="IPR008979">
    <property type="entry name" value="Galactose-bd-like_sf"/>
</dbReference>
<protein>
    <submittedName>
        <fullName evidence="10">Uncharacterized protein</fullName>
    </submittedName>
</protein>
<feature type="domain" description="Peptidase S8/S53" evidence="8">
    <location>
        <begin position="339"/>
        <end position="794"/>
    </location>
</feature>
<dbReference type="InterPro" id="IPR000209">
    <property type="entry name" value="Peptidase_S8/S53_dom"/>
</dbReference>
<dbReference type="InterPro" id="IPR015500">
    <property type="entry name" value="Peptidase_S8_subtilisin-rel"/>
</dbReference>
<dbReference type="EMBL" id="LSYV01000047">
    <property type="protein sequence ID" value="KXZ46205.1"/>
    <property type="molecule type" value="Genomic_DNA"/>
</dbReference>
<gene>
    <name evidence="10" type="ORF">GPECTOR_46g274</name>
</gene>
<evidence type="ECO:0000256" key="7">
    <source>
        <dbReference type="SAM" id="MobiDB-lite"/>
    </source>
</evidence>
<dbReference type="PRINTS" id="PR00723">
    <property type="entry name" value="SUBTILISIN"/>
</dbReference>
<evidence type="ECO:0000256" key="3">
    <source>
        <dbReference type="ARBA" id="ARBA00022801"/>
    </source>
</evidence>
<feature type="active site" description="Charge relay system" evidence="5 6">
    <location>
        <position position="412"/>
    </location>
</feature>
<dbReference type="InterPro" id="IPR023828">
    <property type="entry name" value="Peptidase_S8_Ser-AS"/>
</dbReference>
<dbReference type="OrthoDB" id="534383at2759"/>
<dbReference type="STRING" id="33097.A0A150G9G6"/>
<proteinExistence type="inferred from homology"/>
<keyword evidence="2 6" id="KW-0645">Protease</keyword>
<evidence type="ECO:0000259" key="9">
    <source>
        <dbReference type="Pfam" id="PF02225"/>
    </source>
</evidence>
<accession>A0A150G9G6</accession>
<dbReference type="PANTHER" id="PTHR43399">
    <property type="entry name" value="SUBTILISIN-RELATED"/>
    <property type="match status" value="1"/>
</dbReference>
<dbReference type="Pfam" id="PF00082">
    <property type="entry name" value="Peptidase_S8"/>
    <property type="match status" value="1"/>
</dbReference>
<dbReference type="SUPFAM" id="SSF52743">
    <property type="entry name" value="Subtilisin-like"/>
    <property type="match status" value="1"/>
</dbReference>
<evidence type="ECO:0000256" key="4">
    <source>
        <dbReference type="ARBA" id="ARBA00022825"/>
    </source>
</evidence>
<dbReference type="InterPro" id="IPR036852">
    <property type="entry name" value="Peptidase_S8/S53_dom_sf"/>
</dbReference>
<evidence type="ECO:0000256" key="6">
    <source>
        <dbReference type="PROSITE-ProRule" id="PRU01240"/>
    </source>
</evidence>
<feature type="active site" description="Charge relay system" evidence="5 6">
    <location>
        <position position="348"/>
    </location>
</feature>
<name>A0A150G9G6_GONPE</name>
<dbReference type="SUPFAM" id="SSF49785">
    <property type="entry name" value="Galactose-binding domain-like"/>
    <property type="match status" value="1"/>
</dbReference>
<evidence type="ECO:0000256" key="1">
    <source>
        <dbReference type="ARBA" id="ARBA00011073"/>
    </source>
</evidence>
<dbReference type="GO" id="GO:0006508">
    <property type="term" value="P:proteolysis"/>
    <property type="evidence" value="ECO:0007669"/>
    <property type="project" value="UniProtKB-KW"/>
</dbReference>
<dbReference type="Gene3D" id="2.60.120.380">
    <property type="match status" value="1"/>
</dbReference>
<dbReference type="Pfam" id="PF02225">
    <property type="entry name" value="PA"/>
    <property type="match status" value="1"/>
</dbReference>
<organism evidence="10 11">
    <name type="scientific">Gonium pectorale</name>
    <name type="common">Green alga</name>
    <dbReference type="NCBI Taxonomy" id="33097"/>
    <lineage>
        <taxon>Eukaryota</taxon>
        <taxon>Viridiplantae</taxon>
        <taxon>Chlorophyta</taxon>
        <taxon>core chlorophytes</taxon>
        <taxon>Chlorophyceae</taxon>
        <taxon>CS clade</taxon>
        <taxon>Chlamydomonadales</taxon>
        <taxon>Volvocaceae</taxon>
        <taxon>Gonium</taxon>
    </lineage>
</organism>
<dbReference type="PROSITE" id="PS51892">
    <property type="entry name" value="SUBTILASE"/>
    <property type="match status" value="1"/>
</dbReference>
<feature type="region of interest" description="Disordered" evidence="7">
    <location>
        <begin position="403"/>
        <end position="422"/>
    </location>
</feature>
<dbReference type="GO" id="GO:0004252">
    <property type="term" value="F:serine-type endopeptidase activity"/>
    <property type="evidence" value="ECO:0007669"/>
    <property type="project" value="UniProtKB-UniRule"/>
</dbReference>
<evidence type="ECO:0000256" key="5">
    <source>
        <dbReference type="PIRSR" id="PIRSR615500-1"/>
    </source>
</evidence>
<dbReference type="PROSITE" id="PS00138">
    <property type="entry name" value="SUBTILASE_SER"/>
    <property type="match status" value="1"/>
</dbReference>
<dbReference type="InterPro" id="IPR003137">
    <property type="entry name" value="PA_domain"/>
</dbReference>
<comment type="caution">
    <text evidence="10">The sequence shown here is derived from an EMBL/GenBank/DDBJ whole genome shotgun (WGS) entry which is preliminary data.</text>
</comment>
<evidence type="ECO:0000313" key="10">
    <source>
        <dbReference type="EMBL" id="KXZ46205.1"/>
    </source>
</evidence>
<dbReference type="Gene3D" id="3.40.50.200">
    <property type="entry name" value="Peptidase S8/S53 domain"/>
    <property type="match status" value="2"/>
</dbReference>
<dbReference type="CDD" id="cd04842">
    <property type="entry name" value="Peptidases_S8_Kp43_protease"/>
    <property type="match status" value="1"/>
</dbReference>
<reference evidence="11" key="1">
    <citation type="journal article" date="2016" name="Nat. Commun.">
        <title>The Gonium pectorale genome demonstrates co-option of cell cycle regulation during the evolution of multicellularity.</title>
        <authorList>
            <person name="Hanschen E.R."/>
            <person name="Marriage T.N."/>
            <person name="Ferris P.J."/>
            <person name="Hamaji T."/>
            <person name="Toyoda A."/>
            <person name="Fujiyama A."/>
            <person name="Neme R."/>
            <person name="Noguchi H."/>
            <person name="Minakuchi Y."/>
            <person name="Suzuki M."/>
            <person name="Kawai-Toyooka H."/>
            <person name="Smith D.R."/>
            <person name="Sparks H."/>
            <person name="Anderson J."/>
            <person name="Bakaric R."/>
            <person name="Luria V."/>
            <person name="Karger A."/>
            <person name="Kirschner M.W."/>
            <person name="Durand P.M."/>
            <person name="Michod R.E."/>
            <person name="Nozaki H."/>
            <person name="Olson B.J."/>
        </authorList>
    </citation>
    <scope>NUCLEOTIDE SEQUENCE [LARGE SCALE GENOMIC DNA]</scope>
    <source>
        <strain evidence="11">NIES-2863</strain>
    </source>
</reference>